<reference evidence="2 3" key="1">
    <citation type="submission" date="2007-01" db="EMBL/GenBank/DDBJ databases">
        <authorList>
            <person name="Haygood M."/>
            <person name="Podell S."/>
            <person name="Anderson C."/>
            <person name="Hopkinson B."/>
            <person name="Roe K."/>
            <person name="Barbeau K."/>
            <person name="Gaasterland T."/>
            <person name="Ferriera S."/>
            <person name="Johnson J."/>
            <person name="Kravitz S."/>
            <person name="Beeson K."/>
            <person name="Sutton G."/>
            <person name="Rogers Y.-H."/>
            <person name="Friedman R."/>
            <person name="Frazier M."/>
            <person name="Venter J.C."/>
        </authorList>
    </citation>
    <scope>NUCLEOTIDE SEQUENCE [LARGE SCALE GENOMIC DNA]</scope>
    <source>
        <strain evidence="2 3">ATCC 23134</strain>
    </source>
</reference>
<dbReference type="InterPro" id="IPR051531">
    <property type="entry name" value="N-acetyltransferase"/>
</dbReference>
<accession>A1ZXY5</accession>
<gene>
    <name evidence="2" type="ORF">M23134_05524</name>
</gene>
<feature type="domain" description="N-acetyltransferase" evidence="1">
    <location>
        <begin position="14"/>
        <end position="173"/>
    </location>
</feature>
<keyword evidence="3" id="KW-1185">Reference proteome</keyword>
<organism evidence="2 3">
    <name type="scientific">Microscilla marina ATCC 23134</name>
    <dbReference type="NCBI Taxonomy" id="313606"/>
    <lineage>
        <taxon>Bacteria</taxon>
        <taxon>Pseudomonadati</taxon>
        <taxon>Bacteroidota</taxon>
        <taxon>Cytophagia</taxon>
        <taxon>Cytophagales</taxon>
        <taxon>Microscillaceae</taxon>
        <taxon>Microscilla</taxon>
    </lineage>
</organism>
<dbReference type="Proteomes" id="UP000004095">
    <property type="component" value="Unassembled WGS sequence"/>
</dbReference>
<proteinExistence type="predicted"/>
<dbReference type="InterPro" id="IPR016181">
    <property type="entry name" value="Acyl_CoA_acyltransferase"/>
</dbReference>
<dbReference type="GO" id="GO:0016747">
    <property type="term" value="F:acyltransferase activity, transferring groups other than amino-acyl groups"/>
    <property type="evidence" value="ECO:0007669"/>
    <property type="project" value="InterPro"/>
</dbReference>
<comment type="caution">
    <text evidence="2">The sequence shown here is derived from an EMBL/GenBank/DDBJ whole genome shotgun (WGS) entry which is preliminary data.</text>
</comment>
<dbReference type="Gene3D" id="3.40.630.30">
    <property type="match status" value="1"/>
</dbReference>
<protein>
    <submittedName>
        <fullName evidence="2">Acetyltransferase, gnat family</fullName>
    </submittedName>
</protein>
<sequence>MPIVITSKFKTPRLILRELSLHDLDSVHELHSLPETDEFNTLGIPQNKQETLSILQQWVAFQQSNTRKNYTLAVEFEQHFVGLVGLHLGALKMRNGEVWYKIHSNYWGRGIATEAVSEVLRFAFHDLVLHRIEAGCAIENQRSIKVLEKIGMTSEGRKRKALPLKTGWADTWEYAILEDEFNN</sequence>
<evidence type="ECO:0000313" key="3">
    <source>
        <dbReference type="Proteomes" id="UP000004095"/>
    </source>
</evidence>
<dbReference type="EMBL" id="AAWS01000062">
    <property type="protein sequence ID" value="EAY24722.1"/>
    <property type="molecule type" value="Genomic_DNA"/>
</dbReference>
<dbReference type="AlphaFoldDB" id="A1ZXY5"/>
<keyword evidence="2" id="KW-0808">Transferase</keyword>
<name>A1ZXY5_MICM2</name>
<dbReference type="InterPro" id="IPR000182">
    <property type="entry name" value="GNAT_dom"/>
</dbReference>
<dbReference type="Pfam" id="PF13302">
    <property type="entry name" value="Acetyltransf_3"/>
    <property type="match status" value="1"/>
</dbReference>
<dbReference type="SUPFAM" id="SSF55729">
    <property type="entry name" value="Acyl-CoA N-acyltransferases (Nat)"/>
    <property type="match status" value="1"/>
</dbReference>
<dbReference type="eggNOG" id="COG1670">
    <property type="taxonomic scope" value="Bacteria"/>
</dbReference>
<dbReference type="PANTHER" id="PTHR43792">
    <property type="entry name" value="GNAT FAMILY, PUTATIVE (AFU_ORTHOLOGUE AFUA_3G00765)-RELATED-RELATED"/>
    <property type="match status" value="1"/>
</dbReference>
<dbReference type="PROSITE" id="PS51186">
    <property type="entry name" value="GNAT"/>
    <property type="match status" value="1"/>
</dbReference>
<evidence type="ECO:0000259" key="1">
    <source>
        <dbReference type="PROSITE" id="PS51186"/>
    </source>
</evidence>
<evidence type="ECO:0000313" key="2">
    <source>
        <dbReference type="EMBL" id="EAY24722.1"/>
    </source>
</evidence>